<evidence type="ECO:0008006" key="3">
    <source>
        <dbReference type="Google" id="ProtNLM"/>
    </source>
</evidence>
<dbReference type="SUPFAM" id="SSF52540">
    <property type="entry name" value="P-loop containing nucleoside triphosphate hydrolases"/>
    <property type="match status" value="1"/>
</dbReference>
<reference evidence="1 2" key="1">
    <citation type="submission" date="2019-11" db="EMBL/GenBank/DDBJ databases">
        <title>Whole Genome Sequencing and Comparative Genomic Analyses of Lysinibacillus pakistanensis LZH-9, a Halotolerant Strain with Excellent COD Removal Capability.</title>
        <authorList>
            <person name="Zhou H."/>
        </authorList>
    </citation>
    <scope>NUCLEOTIDE SEQUENCE [LARGE SCALE GENOMIC DNA]</scope>
    <source>
        <strain evidence="1 2">LZH-9</strain>
    </source>
</reference>
<proteinExistence type="predicted"/>
<accession>A0ABX6DEM3</accession>
<dbReference type="InterPro" id="IPR027417">
    <property type="entry name" value="P-loop_NTPase"/>
</dbReference>
<sequence length="1104" mass="128633">MSFQPSINLMYDIGKAQLFEQYVPNIKQLDIMQDILQSLMEEEQHAHLLIGPYGAGKSLVGAMTTTLLTQQRQTKEIKQFFKDVYMVSSELEIQIREQLSRRTFKWIPITITGKSGDFETIILESIQKQTLSREIQINLKHDATYILGLIETWETEFPKAYQKLIVILEGVEYTVEMLREKLTIGDSAAVALFKSIYSDIALGTAYHNPIKLDFIEQIQFIFDQLAKKKLGLFIVFDEFGRFLQTVSNAKIYETMQQIQDLAELVNRQGNAGLLMITHTGLQQYANANANLTQDELERVEKRFVEHHLISDSSIFYRSAHKLLNKPEGFVADMFLAKDYEQLHHFIMRYNLFADMTHEEIEGTIIEGCQPIHPLTIQLLPSISNVLGQNDRTLYMFLNQFDIDATQGNWYYVDQLFEYFFPDTSMLLTLDSMRFYRLALTYKVSESSLRLVKLGTLLNLVNNRYLLTKDFLLFALGLERNAIQEVIDELIEIKLLRFNPFTKGFELYEGSLVNFEMLFKEIQQKVVTVDTMRIEAIEKIFDQPYYLPLGYNTAKSMTRFIETKFVFGNQPVSTEPFKDGTLIYIIAKNEKERMQLEDSIREYTDDDILFVLTDINLSKISEHVEEYLVLNHMLNNSEILNQDYNLQKEIEMRIETCSHKVQQHLMPLKTFKDLHVQYYLAGFPLPISNIYDFEKCIDQWMFNRFQDTPEVRNESFNKWNIMPIQRKAAISLLDQIIHPSFDGNFNIEGNGPDYLIFATTFKNLRFNFTDLDNQETRELNLLRKKLCQALEDSSRNSIYSLFEIALNKPFGIRAPLVPILVVSLLKDKWHQMAFYSNDFNLADLNATMIYEILNHAADFYEYEIYSLTAEMEEMLKQLNEVFCNENTVIHPNVIFKQLNQWLLSLPKFTQITVKQPENYLQFKQIVKASETDPLAACKLMLDLELTKDELVQLKETLISFVDSFKSIIINETKALFGVTNSSEIKTKYANYIQNSPQLFELVELMEDEANIDKYIFKVVGIRLEDWSDITCDSYFATLTQLLTVKDEEAIRILNGDQVLLTIKEVELSIKGKNIYDHLNRIVTSGGRTMNPDEVKYILYKILQEI</sequence>
<evidence type="ECO:0000313" key="1">
    <source>
        <dbReference type="EMBL" id="QGG52982.1"/>
    </source>
</evidence>
<keyword evidence="2" id="KW-1185">Reference proteome</keyword>
<dbReference type="Proteomes" id="UP000373269">
    <property type="component" value="Chromosome"/>
</dbReference>
<dbReference type="EMBL" id="CP045835">
    <property type="protein sequence ID" value="QGG52982.1"/>
    <property type="molecule type" value="Genomic_DNA"/>
</dbReference>
<protein>
    <recommendedName>
        <fullName evidence="3">AAA+ ATPase domain-containing protein</fullName>
    </recommendedName>
</protein>
<evidence type="ECO:0000313" key="2">
    <source>
        <dbReference type="Proteomes" id="UP000373269"/>
    </source>
</evidence>
<gene>
    <name evidence="1" type="ORF">GDS87_19670</name>
</gene>
<dbReference type="RefSeq" id="WP_369593684.1">
    <property type="nucleotide sequence ID" value="NZ_CP045835.1"/>
</dbReference>
<name>A0ABX6DEM3_9BACI</name>
<organism evidence="1 2">
    <name type="scientific">Lysinibacillus pakistanensis</name>
    <dbReference type="NCBI Taxonomy" id="759811"/>
    <lineage>
        <taxon>Bacteria</taxon>
        <taxon>Bacillati</taxon>
        <taxon>Bacillota</taxon>
        <taxon>Bacilli</taxon>
        <taxon>Bacillales</taxon>
        <taxon>Bacillaceae</taxon>
        <taxon>Lysinibacillus</taxon>
    </lineage>
</organism>